<dbReference type="EMBL" id="JAAALK010000284">
    <property type="protein sequence ID" value="KAG8068758.1"/>
    <property type="molecule type" value="Genomic_DNA"/>
</dbReference>
<sequence>MAQLCATEDKARAALPDAQIIHAAEEVNTSIDFSAVVNLNEEHARVKLKAVDLGRWRSTSTSITRHARYPCLAAYSGLAGLAGLTGHVGRIYLTGHASYVGFTELIFTEGGRCRVLLATLEPHAGVAR</sequence>
<reference evidence="1" key="2">
    <citation type="submission" date="2021-02" db="EMBL/GenBank/DDBJ databases">
        <authorList>
            <person name="Kimball J.A."/>
            <person name="Haas M.W."/>
            <person name="Macchietto M."/>
            <person name="Kono T."/>
            <person name="Duquette J."/>
            <person name="Shao M."/>
        </authorList>
    </citation>
    <scope>NUCLEOTIDE SEQUENCE</scope>
    <source>
        <tissue evidence="1">Fresh leaf tissue</tissue>
    </source>
</reference>
<keyword evidence="2" id="KW-1185">Reference proteome</keyword>
<organism evidence="1 2">
    <name type="scientific">Zizania palustris</name>
    <name type="common">Northern wild rice</name>
    <dbReference type="NCBI Taxonomy" id="103762"/>
    <lineage>
        <taxon>Eukaryota</taxon>
        <taxon>Viridiplantae</taxon>
        <taxon>Streptophyta</taxon>
        <taxon>Embryophyta</taxon>
        <taxon>Tracheophyta</taxon>
        <taxon>Spermatophyta</taxon>
        <taxon>Magnoliopsida</taxon>
        <taxon>Liliopsida</taxon>
        <taxon>Poales</taxon>
        <taxon>Poaceae</taxon>
        <taxon>BOP clade</taxon>
        <taxon>Oryzoideae</taxon>
        <taxon>Oryzeae</taxon>
        <taxon>Zizaniinae</taxon>
        <taxon>Zizania</taxon>
    </lineage>
</organism>
<reference evidence="1" key="1">
    <citation type="journal article" date="2021" name="bioRxiv">
        <title>Whole Genome Assembly and Annotation of Northern Wild Rice, Zizania palustris L., Supports a Whole Genome Duplication in the Zizania Genus.</title>
        <authorList>
            <person name="Haas M."/>
            <person name="Kono T."/>
            <person name="Macchietto M."/>
            <person name="Millas R."/>
            <person name="McGilp L."/>
            <person name="Shao M."/>
            <person name="Duquette J."/>
            <person name="Hirsch C.N."/>
            <person name="Kimball J."/>
        </authorList>
    </citation>
    <scope>NUCLEOTIDE SEQUENCE</scope>
    <source>
        <tissue evidence="1">Fresh leaf tissue</tissue>
    </source>
</reference>
<evidence type="ECO:0000313" key="2">
    <source>
        <dbReference type="Proteomes" id="UP000729402"/>
    </source>
</evidence>
<evidence type="ECO:0000313" key="1">
    <source>
        <dbReference type="EMBL" id="KAG8068758.1"/>
    </source>
</evidence>
<dbReference type="AlphaFoldDB" id="A0A8J5SBU5"/>
<accession>A0A8J5SBU5</accession>
<proteinExistence type="predicted"/>
<name>A0A8J5SBU5_ZIZPA</name>
<protein>
    <submittedName>
        <fullName evidence="1">Uncharacterized protein</fullName>
    </submittedName>
</protein>
<dbReference type="Proteomes" id="UP000729402">
    <property type="component" value="Unassembled WGS sequence"/>
</dbReference>
<comment type="caution">
    <text evidence="1">The sequence shown here is derived from an EMBL/GenBank/DDBJ whole genome shotgun (WGS) entry which is preliminary data.</text>
</comment>
<gene>
    <name evidence="1" type="ORF">GUJ93_ZPchr0005g15618</name>
</gene>